<sequence length="125" mass="14468">MLLQHLDLSYCEVTNEIIKEIAYSCLNLKYLNLDECNNISKEAINQLVSLNPNIHVENFENTIMPASFDVPDRMYVLARRLEMPFDALRNVASLDNYINDELIKRLNIVSDFTLELHASNTHDQP</sequence>
<dbReference type="SMART" id="SM00367">
    <property type="entry name" value="LRR_CC"/>
    <property type="match status" value="2"/>
</dbReference>
<organism evidence="1">
    <name type="scientific">Rhizophagus irregularis (strain DAOM 181602 / DAOM 197198 / MUCL 43194)</name>
    <name type="common">Arbuscular mycorrhizal fungus</name>
    <name type="synonym">Glomus intraradices</name>
    <dbReference type="NCBI Taxonomy" id="747089"/>
    <lineage>
        <taxon>Eukaryota</taxon>
        <taxon>Fungi</taxon>
        <taxon>Fungi incertae sedis</taxon>
        <taxon>Mucoromycota</taxon>
        <taxon>Glomeromycotina</taxon>
        <taxon>Glomeromycetes</taxon>
        <taxon>Glomerales</taxon>
        <taxon>Glomeraceae</taxon>
        <taxon>Rhizophagus</taxon>
    </lineage>
</organism>
<dbReference type="InterPro" id="IPR032675">
    <property type="entry name" value="LRR_dom_sf"/>
</dbReference>
<dbReference type="HOGENOM" id="CLU_1993813_0_0_1"/>
<protein>
    <recommendedName>
        <fullName evidence="2">RNI-like protein</fullName>
    </recommendedName>
</protein>
<evidence type="ECO:0008006" key="2">
    <source>
        <dbReference type="Google" id="ProtNLM"/>
    </source>
</evidence>
<dbReference type="Pfam" id="PF13516">
    <property type="entry name" value="LRR_6"/>
    <property type="match status" value="1"/>
</dbReference>
<dbReference type="Gene3D" id="3.80.10.10">
    <property type="entry name" value="Ribonuclease Inhibitor"/>
    <property type="match status" value="1"/>
</dbReference>
<dbReference type="AlphaFoldDB" id="U9TFS9"/>
<dbReference type="InterPro" id="IPR006553">
    <property type="entry name" value="Leu-rich_rpt_Cys-con_subtyp"/>
</dbReference>
<reference evidence="1" key="1">
    <citation type="submission" date="2013-07" db="EMBL/GenBank/DDBJ databases">
        <title>The genome of an arbuscular mycorrhizal fungus provides insights into the evolution of the oldest plant symbiosis.</title>
        <authorList>
            <consortium name="DOE Joint Genome Institute"/>
            <person name="Tisserant E."/>
            <person name="Malbreil M."/>
            <person name="Kuo A."/>
            <person name="Kohler A."/>
            <person name="Symeonidi A."/>
            <person name="Balestrini R."/>
            <person name="Charron P."/>
            <person name="Duensing N."/>
            <person name="Frei-dit-Frey N."/>
            <person name="Gianinazzi-Pearson V."/>
            <person name="Gilbert B."/>
            <person name="Handa Y."/>
            <person name="Hijri M."/>
            <person name="Kaul R."/>
            <person name="Kawaguchi M."/>
            <person name="Krajinski F."/>
            <person name="Lammers P."/>
            <person name="Lapierre D."/>
            <person name="Masclaux F.G."/>
            <person name="Murat C."/>
            <person name="Morin E."/>
            <person name="Ndikumana S."/>
            <person name="Pagni M."/>
            <person name="Petitpierre D."/>
            <person name="Requena N."/>
            <person name="Rosikiewicz P."/>
            <person name="Riley R."/>
            <person name="Saito K."/>
            <person name="San Clemente H."/>
            <person name="Shapiro H."/>
            <person name="van Tuinen D."/>
            <person name="Becard G."/>
            <person name="Bonfante P."/>
            <person name="Paszkowski U."/>
            <person name="Shachar-Hill Y."/>
            <person name="Young J.P."/>
            <person name="Sanders I.R."/>
            <person name="Henrissat B."/>
            <person name="Rensing S.A."/>
            <person name="Grigoriev I.V."/>
            <person name="Corradi N."/>
            <person name="Roux C."/>
            <person name="Martin F."/>
        </authorList>
    </citation>
    <scope>NUCLEOTIDE SEQUENCE</scope>
    <source>
        <strain evidence="1">DAOM 197198</strain>
    </source>
</reference>
<gene>
    <name evidence="1" type="ORF">GLOINDRAFT_715</name>
</gene>
<accession>U9TFS9</accession>
<dbReference type="SUPFAM" id="SSF52047">
    <property type="entry name" value="RNI-like"/>
    <property type="match status" value="1"/>
</dbReference>
<dbReference type="EMBL" id="KI295876">
    <property type="protein sequence ID" value="ESA02216.1"/>
    <property type="molecule type" value="Genomic_DNA"/>
</dbReference>
<dbReference type="InterPro" id="IPR001611">
    <property type="entry name" value="Leu-rich_rpt"/>
</dbReference>
<name>U9TFS9_RHIID</name>
<evidence type="ECO:0000313" key="1">
    <source>
        <dbReference type="EMBL" id="ESA02216.1"/>
    </source>
</evidence>
<proteinExistence type="predicted"/>